<evidence type="ECO:0000313" key="2">
    <source>
        <dbReference type="EMBL" id="WFG97050.1"/>
    </source>
</evidence>
<keyword evidence="1" id="KW-0449">Lipoprotein</keyword>
<keyword evidence="1" id="KW-0472">Membrane</keyword>
<protein>
    <submittedName>
        <fullName evidence="1 2">Lipoprotein</fullName>
    </submittedName>
</protein>
<dbReference type="InterPro" id="IPR054816">
    <property type="entry name" value="Lipoprotein_mollicutes-type_CS"/>
</dbReference>
<dbReference type="RefSeq" id="WP_237238060.1">
    <property type="nucleotide sequence ID" value="NZ_CP042472.1"/>
</dbReference>
<sequence>MKRLLTLFSVFVLGFGSSLGVVSCTVRAKHEPEEDEMEGHQDLGILNQIKK</sequence>
<proteinExistence type="predicted"/>
<dbReference type="AlphaFoldDB" id="Q14M62"/>
<dbReference type="PROSITE" id="PS51257">
    <property type="entry name" value="PROKAR_LIPOPROTEIN"/>
    <property type="match status" value="1"/>
</dbReference>
<dbReference type="STRING" id="2133.SCITRI_00649"/>
<evidence type="ECO:0000313" key="1">
    <source>
        <dbReference type="EMBL" id="CAK99418.1"/>
    </source>
</evidence>
<dbReference type="Proteomes" id="UP001214629">
    <property type="component" value="Chromosome"/>
</dbReference>
<gene>
    <name evidence="2" type="ORF">M0C40_03345</name>
    <name evidence="1" type="ORF">SPICI12_028</name>
</gene>
<evidence type="ECO:0000313" key="3">
    <source>
        <dbReference type="Proteomes" id="UP001214629"/>
    </source>
</evidence>
<name>Q14M62_SPICI</name>
<dbReference type="KEGG" id="sck:SCITRI_00649"/>
<dbReference type="NCBIfam" id="NF038029">
    <property type="entry name" value="LP_plasma"/>
    <property type="match status" value="1"/>
</dbReference>
<reference evidence="1" key="1">
    <citation type="journal article" date="2010" name="Appl. Environ. Microbiol.">
        <title>Partial chromosome sequence of Spiroplasma citri reveals extensive viral invasion and important gene decay.</title>
        <authorList>
            <person name="Carle P."/>
            <person name="Saillard C."/>
            <person name="Carrere N."/>
            <person name="Carrere S."/>
            <person name="Duret S."/>
            <person name="Eveillard S."/>
            <person name="Gaurivaud P."/>
            <person name="Gourgues G."/>
            <person name="Gouzy J."/>
            <person name="Salar P."/>
            <person name="Verdin E."/>
            <person name="Breton M."/>
            <person name="Blanchard A."/>
            <person name="Laigret F."/>
            <person name="Bove J.M."/>
            <person name="Renaudin J."/>
            <person name="Foissac X."/>
        </authorList>
    </citation>
    <scope>NUCLEOTIDE SEQUENCE</scope>
    <source>
        <strain evidence="1">GII3-3X</strain>
    </source>
</reference>
<accession>Q14M62</accession>
<dbReference type="EMBL" id="CP096246">
    <property type="protein sequence ID" value="WFG97050.1"/>
    <property type="molecule type" value="Genomic_DNA"/>
</dbReference>
<dbReference type="EMBL" id="AM285313">
    <property type="protein sequence ID" value="CAK99418.1"/>
    <property type="molecule type" value="Genomic_DNA"/>
</dbReference>
<organism evidence="1">
    <name type="scientific">Spiroplasma citri</name>
    <dbReference type="NCBI Taxonomy" id="2133"/>
    <lineage>
        <taxon>Bacteria</taxon>
        <taxon>Bacillati</taxon>
        <taxon>Mycoplasmatota</taxon>
        <taxon>Mollicutes</taxon>
        <taxon>Entomoplasmatales</taxon>
        <taxon>Spiroplasmataceae</taxon>
        <taxon>Spiroplasma</taxon>
    </lineage>
</organism>
<keyword evidence="3" id="KW-1185">Reference proteome</keyword>
<keyword evidence="1" id="KW-0812">Transmembrane</keyword>
<reference evidence="2 3" key="2">
    <citation type="submission" date="2022-04" db="EMBL/GenBank/DDBJ databases">
        <title>Whole genome of Spiroplasma citri.</title>
        <authorList>
            <person name="Khanchezar A."/>
            <person name="Izadpanah K."/>
            <person name="Taghavi M."/>
            <person name="Ghorbani A."/>
            <person name="Beven L."/>
        </authorList>
    </citation>
    <scope>NUCLEOTIDE SEQUENCE [LARGE SCALE GENOMIC DNA]</scope>
    <source>
        <strain evidence="2 3">D4</strain>
    </source>
</reference>